<organism evidence="11 12">
    <name type="scientific">Zea mays</name>
    <name type="common">Maize</name>
    <dbReference type="NCBI Taxonomy" id="4577"/>
    <lineage>
        <taxon>Eukaryota</taxon>
        <taxon>Viridiplantae</taxon>
        <taxon>Streptophyta</taxon>
        <taxon>Embryophyta</taxon>
        <taxon>Tracheophyta</taxon>
        <taxon>Spermatophyta</taxon>
        <taxon>Magnoliopsida</taxon>
        <taxon>Liliopsida</taxon>
        <taxon>Poales</taxon>
        <taxon>Poaceae</taxon>
        <taxon>PACMAD clade</taxon>
        <taxon>Panicoideae</taxon>
        <taxon>Andropogonodae</taxon>
        <taxon>Andropogoneae</taxon>
        <taxon>Tripsacinae</taxon>
        <taxon>Zea</taxon>
    </lineage>
</organism>
<dbReference type="GO" id="GO:0000776">
    <property type="term" value="C:kinetochore"/>
    <property type="evidence" value="ECO:0007669"/>
    <property type="project" value="UniProtKB-KW"/>
</dbReference>
<keyword evidence="9" id="KW-0137">Centromere</keyword>
<evidence type="ECO:0000256" key="8">
    <source>
        <dbReference type="ARBA" id="ARBA00023306"/>
    </source>
</evidence>
<evidence type="ECO:0000256" key="4">
    <source>
        <dbReference type="ARBA" id="ARBA00022618"/>
    </source>
</evidence>
<dbReference type="InterPro" id="IPR008685">
    <property type="entry name" value="Centromere_Mis12"/>
</dbReference>
<dbReference type="ExpressionAtlas" id="A0A3L6G3X0">
    <property type="expression patterns" value="baseline and differential"/>
</dbReference>
<keyword evidence="6" id="KW-0995">Kinetochore</keyword>
<keyword evidence="3" id="KW-0158">Chromosome</keyword>
<dbReference type="GO" id="GO:0051301">
    <property type="term" value="P:cell division"/>
    <property type="evidence" value="ECO:0007669"/>
    <property type="project" value="UniProtKB-KW"/>
</dbReference>
<keyword evidence="5" id="KW-0498">Mitosis</keyword>
<keyword evidence="7" id="KW-0175">Coiled coil</keyword>
<comment type="caution">
    <text evidence="11">The sequence shown here is derived from an EMBL/GenBank/DDBJ whole genome shotgun (WGS) entry which is preliminary data.</text>
</comment>
<evidence type="ECO:0000256" key="9">
    <source>
        <dbReference type="ARBA" id="ARBA00023328"/>
    </source>
</evidence>
<gene>
    <name evidence="11" type="primary">MIS12</name>
    <name evidence="11" type="ORF">Zm00014a_043239</name>
</gene>
<evidence type="ECO:0000313" key="11">
    <source>
        <dbReference type="EMBL" id="PWZ40130.1"/>
    </source>
</evidence>
<feature type="compositionally biased region" description="Basic and acidic residues" evidence="10">
    <location>
        <begin position="133"/>
        <end position="147"/>
    </location>
</feature>
<feature type="region of interest" description="Disordered" evidence="10">
    <location>
        <begin position="133"/>
        <end position="153"/>
    </location>
</feature>
<evidence type="ECO:0000256" key="7">
    <source>
        <dbReference type="ARBA" id="ARBA00023054"/>
    </source>
</evidence>
<sequence>MEDGDESAAAALGLSPQLFVNEVHGIIADISAEAFEYCLQAAAAPGVVGAAKAAEKATDLQRGLNAVHHVVKDRLDKRMANWEKFCLRHCFDVPEGFVADENDSSCAKESHKNGTSDSDLDLELDSLRRKLESANKESENLEREMSSLERQSMHKRKLDSSISEIQKLFEDKLMQGFEDLVKAIPALRQKIIDMNKKRTEIRCLVDQQVWNTSSVRGNKRQTLDKGTATAPRFPSSVLPYIIITPCIYTPLTNNLSSRFYCMWCRHSRGRQYL</sequence>
<comment type="similarity">
    <text evidence="2">Belongs to the mis12 family.</text>
</comment>
<dbReference type="EMBL" id="NCVQ01000003">
    <property type="protein sequence ID" value="PWZ40130.1"/>
    <property type="molecule type" value="Genomic_DNA"/>
</dbReference>
<keyword evidence="4" id="KW-0132">Cell division</keyword>
<proteinExistence type="inferred from homology"/>
<evidence type="ECO:0000256" key="1">
    <source>
        <dbReference type="ARBA" id="ARBA00004629"/>
    </source>
</evidence>
<dbReference type="Pfam" id="PF05859">
    <property type="entry name" value="Mis12"/>
    <property type="match status" value="1"/>
</dbReference>
<accession>A0A3L6G3X0</accession>
<evidence type="ECO:0000256" key="6">
    <source>
        <dbReference type="ARBA" id="ARBA00022838"/>
    </source>
</evidence>
<protein>
    <submittedName>
        <fullName evidence="11">Protein MIS12</fullName>
    </submittedName>
</protein>
<evidence type="ECO:0000313" key="12">
    <source>
        <dbReference type="Proteomes" id="UP000251960"/>
    </source>
</evidence>
<comment type="subcellular location">
    <subcellularLocation>
        <location evidence="1">Chromosome</location>
        <location evidence="1">Centromere</location>
        <location evidence="1">Kinetochore</location>
    </subcellularLocation>
</comment>
<dbReference type="GO" id="GO:0005634">
    <property type="term" value="C:nucleus"/>
    <property type="evidence" value="ECO:0007669"/>
    <property type="project" value="InterPro"/>
</dbReference>
<dbReference type="AlphaFoldDB" id="A0A3L6G3X0"/>
<evidence type="ECO:0000256" key="10">
    <source>
        <dbReference type="SAM" id="MobiDB-lite"/>
    </source>
</evidence>
<dbReference type="Proteomes" id="UP000251960">
    <property type="component" value="Chromosome 2"/>
</dbReference>
<dbReference type="PANTHER" id="PTHR14527">
    <property type="entry name" value="PROTEIN MIS12 HOMOLOG"/>
    <property type="match status" value="1"/>
</dbReference>
<dbReference type="GO" id="GO:0000278">
    <property type="term" value="P:mitotic cell cycle"/>
    <property type="evidence" value="ECO:0007669"/>
    <property type="project" value="InterPro"/>
</dbReference>
<dbReference type="PANTHER" id="PTHR14527:SF2">
    <property type="entry name" value="PROTEIN MIS12 HOMOLOG"/>
    <property type="match status" value="1"/>
</dbReference>
<evidence type="ECO:0000256" key="5">
    <source>
        <dbReference type="ARBA" id="ARBA00022776"/>
    </source>
</evidence>
<reference evidence="11 12" key="1">
    <citation type="journal article" date="2018" name="Nat. Genet.">
        <title>Extensive intraspecific gene order and gene structural variations between Mo17 and other maize genomes.</title>
        <authorList>
            <person name="Sun S."/>
            <person name="Zhou Y."/>
            <person name="Chen J."/>
            <person name="Shi J."/>
            <person name="Zhao H."/>
            <person name="Zhao H."/>
            <person name="Song W."/>
            <person name="Zhang M."/>
            <person name="Cui Y."/>
            <person name="Dong X."/>
            <person name="Liu H."/>
            <person name="Ma X."/>
            <person name="Jiao Y."/>
            <person name="Wang B."/>
            <person name="Wei X."/>
            <person name="Stein J.C."/>
            <person name="Glaubitz J.C."/>
            <person name="Lu F."/>
            <person name="Yu G."/>
            <person name="Liang C."/>
            <person name="Fengler K."/>
            <person name="Li B."/>
            <person name="Rafalski A."/>
            <person name="Schnable P.S."/>
            <person name="Ware D.H."/>
            <person name="Buckler E.S."/>
            <person name="Lai J."/>
        </authorList>
    </citation>
    <scope>NUCLEOTIDE SEQUENCE [LARGE SCALE GENOMIC DNA]</scope>
    <source>
        <strain evidence="12">cv. Missouri 17</strain>
        <tissue evidence="11">Seedling</tissue>
    </source>
</reference>
<evidence type="ECO:0000256" key="3">
    <source>
        <dbReference type="ARBA" id="ARBA00022454"/>
    </source>
</evidence>
<evidence type="ECO:0000256" key="2">
    <source>
        <dbReference type="ARBA" id="ARBA00008643"/>
    </source>
</evidence>
<name>A0A3L6G3X0_MAIZE</name>
<keyword evidence="8" id="KW-0131">Cell cycle</keyword>